<reference evidence="1 2" key="1">
    <citation type="submission" date="2024-09" db="EMBL/GenBank/DDBJ databases">
        <authorList>
            <person name="Sun Q."/>
            <person name="Mori K."/>
        </authorList>
    </citation>
    <scope>NUCLEOTIDE SEQUENCE [LARGE SCALE GENOMIC DNA]</scope>
    <source>
        <strain evidence="1 2">JCM 12520</strain>
    </source>
</reference>
<name>A0ABV5VTD7_9BACL</name>
<dbReference type="EMBL" id="JBHMAG010000007">
    <property type="protein sequence ID" value="MFB9751559.1"/>
    <property type="molecule type" value="Genomic_DNA"/>
</dbReference>
<dbReference type="SUPFAM" id="SSF51445">
    <property type="entry name" value="(Trans)glycosidases"/>
    <property type="match status" value="1"/>
</dbReference>
<evidence type="ECO:0000313" key="1">
    <source>
        <dbReference type="EMBL" id="MFB9751559.1"/>
    </source>
</evidence>
<protein>
    <submittedName>
        <fullName evidence="1">DUF5696 domain-containing protein</fullName>
    </submittedName>
</protein>
<proteinExistence type="predicted"/>
<evidence type="ECO:0000313" key="2">
    <source>
        <dbReference type="Proteomes" id="UP001589619"/>
    </source>
</evidence>
<dbReference type="Pfam" id="PF18952">
    <property type="entry name" value="DUF5696"/>
    <property type="match status" value="1"/>
</dbReference>
<organism evidence="1 2">
    <name type="scientific">Paenibacillus hodogayensis</name>
    <dbReference type="NCBI Taxonomy" id="279208"/>
    <lineage>
        <taxon>Bacteria</taxon>
        <taxon>Bacillati</taxon>
        <taxon>Bacillota</taxon>
        <taxon>Bacilli</taxon>
        <taxon>Bacillales</taxon>
        <taxon>Paenibacillaceae</taxon>
        <taxon>Paenibacillus</taxon>
    </lineage>
</organism>
<dbReference type="InterPro" id="IPR017853">
    <property type="entry name" value="GH"/>
</dbReference>
<accession>A0ABV5VTD7</accession>
<dbReference type="Proteomes" id="UP001589619">
    <property type="component" value="Unassembled WGS sequence"/>
</dbReference>
<dbReference type="InterPro" id="IPR043751">
    <property type="entry name" value="DUF5696"/>
</dbReference>
<dbReference type="RefSeq" id="WP_344912191.1">
    <property type="nucleotide sequence ID" value="NZ_BAAAYO010000010.1"/>
</dbReference>
<dbReference type="Gene3D" id="3.20.20.80">
    <property type="entry name" value="Glycosidases"/>
    <property type="match status" value="1"/>
</dbReference>
<gene>
    <name evidence="1" type="ORF">ACFFNY_08250</name>
</gene>
<sequence length="756" mass="83558">MTLSKVRLLWTVSASAVVLAATLWLGVQIWSWQKQASTLPAKTAPAGAFASAGSTVLPPVLPPEERFKPVAESASLKLLADSVTGHFQVLDKANGSVLRSYPDPAYWAKETLPAGWKNNLLSPIIVEYANISNFKSATKTVGLIGEDGFVEGFQTTADGFRATFVFGKGQFKIPVEVALKNNYVETSILDEGIVEGGSFSLLNAKLYPLFGSKPTDGQDGYLFVPDGSGALIRFKPNRIMQQLTYNESIYGSDGSFYKENTERQPVTFPVFGLKSGSQGFLAVVTEGAEAANVYAAPSGSVGISNWVTAEWQYRKRFFQSVSKSTADGFFTYSADKFAVPRRTVRYYVLGPQTNDYVGMAAVYRSYLQNEKGVKPRQPTRQGIPLYIDLIGGDIEKGLLLDRYKTATPTSEAVRLVQDIYDRGIRNLTVHYAGWQGDGYSTHGDYFPVDSRLGGNKGMKAFIDFAHSLSIPVYLAANYSINNDGKGFWPRRDGLRDLAGNVLETQLTGRQDPSSFVSPGFYRKKVASDLPDFKGLGADGIYFEDGIGSLLSTDYNSRYRASRGEAIGVQRDIFDRTKQSLGAVAANNANAYVWDQIDHLPRLADDYSYDIFFDEAVPFAQIALHGLIGYTSEWANLRDESRNAFLRSIEYGAYPTYIFTSSASDKLKDAYSIWQYSLNYKDWLDSLTEEYRRTDEALSAVQDKAIVGHRALAPNVKETVYEGKYRIIVNYNSTEYTEGKLRVPGQDFVVVKGEAAP</sequence>
<comment type="caution">
    <text evidence="1">The sequence shown here is derived from an EMBL/GenBank/DDBJ whole genome shotgun (WGS) entry which is preliminary data.</text>
</comment>
<keyword evidence="2" id="KW-1185">Reference proteome</keyword>